<reference evidence="2" key="1">
    <citation type="journal article" date="2018" name="Nat. Biotechnol.">
        <title>A standardized bacterial taxonomy based on genome phylogeny substantially revises the tree of life.</title>
        <authorList>
            <person name="Parks D.H."/>
            <person name="Chuvochina M."/>
            <person name="Waite D.W."/>
            <person name="Rinke C."/>
            <person name="Skarshewski A."/>
            <person name="Chaumeil P.A."/>
            <person name="Hugenholtz P."/>
        </authorList>
    </citation>
    <scope>NUCLEOTIDE SEQUENCE [LARGE SCALE GENOMIC DNA]</scope>
    <source>
        <strain evidence="2">UBA11284</strain>
    </source>
</reference>
<dbReference type="EMBL" id="DOTR01000036">
    <property type="protein sequence ID" value="HCA02008.1"/>
    <property type="molecule type" value="Genomic_DNA"/>
</dbReference>
<proteinExistence type="predicted"/>
<dbReference type="AlphaFoldDB" id="A0A3D0KEP8"/>
<evidence type="ECO:0000256" key="1">
    <source>
        <dbReference type="SAM" id="SignalP"/>
    </source>
</evidence>
<organism evidence="2">
    <name type="scientific">Halomonas campaniensis</name>
    <dbReference type="NCBI Taxonomy" id="213554"/>
    <lineage>
        <taxon>Bacteria</taxon>
        <taxon>Pseudomonadati</taxon>
        <taxon>Pseudomonadota</taxon>
        <taxon>Gammaproteobacteria</taxon>
        <taxon>Oceanospirillales</taxon>
        <taxon>Halomonadaceae</taxon>
        <taxon>Halomonas</taxon>
    </lineage>
</organism>
<protein>
    <submittedName>
        <fullName evidence="2">DUF3080 domain-containing protein</fullName>
    </submittedName>
</protein>
<dbReference type="InterPro" id="IPR021431">
    <property type="entry name" value="DUF3080"/>
</dbReference>
<comment type="caution">
    <text evidence="2">The sequence shown here is derived from an EMBL/GenBank/DDBJ whole genome shotgun (WGS) entry which is preliminary data.</text>
</comment>
<sequence>MALYPQLILWLTASASLLLVSCGNNGAEQPWVEYHQQLTSDLAIADIERHPPPNIGKFPERRERLFNIPETREGMLNIYALRECQITSLIAARNNQLGRVAPPSQHWLYERALWQRLSACWNSDVPDGLSDDNKARLAELTELKTEQLPAVSWNAIFDSEEWEKSFSRASAPLNSAELPNIDNQLVAVDYLERMVTHQFSQAWQQDSSALENHLKALQERPLTAEILRTLLLAHQRLTEANVALESTRLTTSECLQDDFPAGFNQVEQVSLKWLTAINRLINAHQIMPPEVVKNYQNTWLSLNNPQAPWQQLQQVKAQHQALRDQFASCSDN</sequence>
<dbReference type="Pfam" id="PF11279">
    <property type="entry name" value="DUF3080"/>
    <property type="match status" value="1"/>
</dbReference>
<gene>
    <name evidence="2" type="ORF">DEO68_07465</name>
</gene>
<name>A0A3D0KEP8_9GAMM</name>
<feature type="chain" id="PRO_5017617415" evidence="1">
    <location>
        <begin position="27"/>
        <end position="332"/>
    </location>
</feature>
<evidence type="ECO:0000313" key="2">
    <source>
        <dbReference type="EMBL" id="HCA02008.1"/>
    </source>
</evidence>
<keyword evidence="1" id="KW-0732">Signal</keyword>
<accession>A0A3D0KEP8</accession>
<feature type="signal peptide" evidence="1">
    <location>
        <begin position="1"/>
        <end position="26"/>
    </location>
</feature>